<keyword evidence="1" id="KW-1133">Transmembrane helix</keyword>
<reference evidence="2" key="1">
    <citation type="submission" date="2014-11" db="EMBL/GenBank/DDBJ databases">
        <authorList>
            <person name="Amaro Gonzalez C."/>
        </authorList>
    </citation>
    <scope>NUCLEOTIDE SEQUENCE</scope>
</reference>
<name>A0A0E9U8C3_ANGAN</name>
<keyword evidence="1" id="KW-0472">Membrane</keyword>
<dbReference type="EMBL" id="GBXM01046605">
    <property type="protein sequence ID" value="JAH61972.1"/>
    <property type="molecule type" value="Transcribed_RNA"/>
</dbReference>
<sequence length="36" mass="4148">MASHQYSWVLQLPNPFLWPICTFVATASASGLYYFH</sequence>
<feature type="transmembrane region" description="Helical" evidence="1">
    <location>
        <begin position="16"/>
        <end position="35"/>
    </location>
</feature>
<evidence type="ECO:0000313" key="2">
    <source>
        <dbReference type="EMBL" id="JAH61972.1"/>
    </source>
</evidence>
<protein>
    <submittedName>
        <fullName evidence="2">Uncharacterized protein</fullName>
    </submittedName>
</protein>
<reference evidence="2" key="2">
    <citation type="journal article" date="2015" name="Fish Shellfish Immunol.">
        <title>Early steps in the European eel (Anguilla anguilla)-Vibrio vulnificus interaction in the gills: Role of the RtxA13 toxin.</title>
        <authorList>
            <person name="Callol A."/>
            <person name="Pajuelo D."/>
            <person name="Ebbesson L."/>
            <person name="Teles M."/>
            <person name="MacKenzie S."/>
            <person name="Amaro C."/>
        </authorList>
    </citation>
    <scope>NUCLEOTIDE SEQUENCE</scope>
</reference>
<evidence type="ECO:0000256" key="1">
    <source>
        <dbReference type="SAM" id="Phobius"/>
    </source>
</evidence>
<proteinExistence type="predicted"/>
<organism evidence="2">
    <name type="scientific">Anguilla anguilla</name>
    <name type="common">European freshwater eel</name>
    <name type="synonym">Muraena anguilla</name>
    <dbReference type="NCBI Taxonomy" id="7936"/>
    <lineage>
        <taxon>Eukaryota</taxon>
        <taxon>Metazoa</taxon>
        <taxon>Chordata</taxon>
        <taxon>Craniata</taxon>
        <taxon>Vertebrata</taxon>
        <taxon>Euteleostomi</taxon>
        <taxon>Actinopterygii</taxon>
        <taxon>Neopterygii</taxon>
        <taxon>Teleostei</taxon>
        <taxon>Anguilliformes</taxon>
        <taxon>Anguillidae</taxon>
        <taxon>Anguilla</taxon>
    </lineage>
</organism>
<accession>A0A0E9U8C3</accession>
<dbReference type="AlphaFoldDB" id="A0A0E9U8C3"/>
<keyword evidence="1" id="KW-0812">Transmembrane</keyword>